<dbReference type="InterPro" id="IPR035965">
    <property type="entry name" value="PAS-like_dom_sf"/>
</dbReference>
<keyword evidence="7" id="KW-0812">Transmembrane</keyword>
<dbReference type="SUPFAM" id="SSF55785">
    <property type="entry name" value="PYP-like sensor domain (PAS domain)"/>
    <property type="match status" value="2"/>
</dbReference>
<evidence type="ECO:0000256" key="2">
    <source>
        <dbReference type="ARBA" id="ARBA00012438"/>
    </source>
</evidence>
<dbReference type="Pfam" id="PF08447">
    <property type="entry name" value="PAS_3"/>
    <property type="match status" value="1"/>
</dbReference>
<dbReference type="InterPro" id="IPR003594">
    <property type="entry name" value="HATPase_dom"/>
</dbReference>
<dbReference type="InterPro" id="IPR005467">
    <property type="entry name" value="His_kinase_dom"/>
</dbReference>
<dbReference type="SMART" id="SM00387">
    <property type="entry name" value="HATPase_c"/>
    <property type="match status" value="1"/>
</dbReference>
<dbReference type="CDD" id="cd00082">
    <property type="entry name" value="HisKA"/>
    <property type="match status" value="1"/>
</dbReference>
<dbReference type="EC" id="2.7.13.3" evidence="2"/>
<dbReference type="PROSITE" id="PS50109">
    <property type="entry name" value="HIS_KIN"/>
    <property type="match status" value="1"/>
</dbReference>
<dbReference type="NCBIfam" id="TIGR00229">
    <property type="entry name" value="sensory_box"/>
    <property type="match status" value="2"/>
</dbReference>
<dbReference type="InterPro" id="IPR000700">
    <property type="entry name" value="PAS-assoc_C"/>
</dbReference>
<dbReference type="SMART" id="SM00388">
    <property type="entry name" value="HisKA"/>
    <property type="match status" value="1"/>
</dbReference>
<keyword evidence="3" id="KW-0597">Phosphoprotein</keyword>
<keyword evidence="7" id="KW-1133">Transmembrane helix</keyword>
<dbReference type="Gene3D" id="1.10.287.130">
    <property type="match status" value="1"/>
</dbReference>
<dbReference type="InterPro" id="IPR001638">
    <property type="entry name" value="Solute-binding_3/MltF_N"/>
</dbReference>
<keyword evidence="5" id="KW-0418">Kinase</keyword>
<feature type="transmembrane region" description="Helical" evidence="7">
    <location>
        <begin position="270"/>
        <end position="292"/>
    </location>
</feature>
<evidence type="ECO:0000256" key="6">
    <source>
        <dbReference type="SAM" id="Coils"/>
    </source>
</evidence>
<dbReference type="PROSITE" id="PS50112">
    <property type="entry name" value="PAS"/>
    <property type="match status" value="1"/>
</dbReference>
<dbReference type="InterPro" id="IPR036890">
    <property type="entry name" value="HATPase_C_sf"/>
</dbReference>
<dbReference type="Proteomes" id="UP000553343">
    <property type="component" value="Unassembled WGS sequence"/>
</dbReference>
<dbReference type="InterPro" id="IPR004358">
    <property type="entry name" value="Sig_transdc_His_kin-like_C"/>
</dbReference>
<dbReference type="SUPFAM" id="SSF53850">
    <property type="entry name" value="Periplasmic binding protein-like II"/>
    <property type="match status" value="1"/>
</dbReference>
<feature type="domain" description="Histidine kinase" evidence="8">
    <location>
        <begin position="581"/>
        <end position="826"/>
    </location>
</feature>
<dbReference type="SUPFAM" id="SSF47384">
    <property type="entry name" value="Homodimeric domain of signal transducing histidine kinase"/>
    <property type="match status" value="1"/>
</dbReference>
<dbReference type="PROSITE" id="PS50113">
    <property type="entry name" value="PAC"/>
    <property type="match status" value="1"/>
</dbReference>
<evidence type="ECO:0000256" key="7">
    <source>
        <dbReference type="SAM" id="Phobius"/>
    </source>
</evidence>
<evidence type="ECO:0000256" key="1">
    <source>
        <dbReference type="ARBA" id="ARBA00000085"/>
    </source>
</evidence>
<reference evidence="11 12" key="1">
    <citation type="submission" date="2020-06" db="EMBL/GenBank/DDBJ databases">
        <title>High-quality draft genome of sulfate reducer Desulfobacter latus type strain AcrS2 isolated from marine sediment.</title>
        <authorList>
            <person name="Hoppe M."/>
            <person name="Larsen C.K."/>
            <person name="Marshall I.P.G."/>
            <person name="Schramm A."/>
            <person name="Marietou A.G."/>
        </authorList>
    </citation>
    <scope>NUCLEOTIDE SEQUENCE [LARGE SCALE GENOMIC DNA]</scope>
    <source>
        <strain evidence="11 12">AcRS2</strain>
    </source>
</reference>
<dbReference type="Gene3D" id="3.30.450.20">
    <property type="entry name" value="PAS domain"/>
    <property type="match status" value="2"/>
</dbReference>
<keyword evidence="4" id="KW-0808">Transferase</keyword>
<keyword evidence="12" id="KW-1185">Reference proteome</keyword>
<dbReference type="InterPro" id="IPR000014">
    <property type="entry name" value="PAS"/>
</dbReference>
<evidence type="ECO:0000313" key="12">
    <source>
        <dbReference type="Proteomes" id="UP000553343"/>
    </source>
</evidence>
<accession>A0A850SZM0</accession>
<dbReference type="GO" id="GO:0000155">
    <property type="term" value="F:phosphorelay sensor kinase activity"/>
    <property type="evidence" value="ECO:0007669"/>
    <property type="project" value="InterPro"/>
</dbReference>
<dbReference type="Pfam" id="PF00497">
    <property type="entry name" value="SBP_bac_3"/>
    <property type="match status" value="1"/>
</dbReference>
<comment type="caution">
    <text evidence="11">The sequence shown here is derived from an EMBL/GenBank/DDBJ whole genome shotgun (WGS) entry which is preliminary data.</text>
</comment>
<dbReference type="InterPro" id="IPR001610">
    <property type="entry name" value="PAC"/>
</dbReference>
<dbReference type="Gene3D" id="3.30.565.10">
    <property type="entry name" value="Histidine kinase-like ATPase, C-terminal domain"/>
    <property type="match status" value="1"/>
</dbReference>
<dbReference type="PRINTS" id="PR00344">
    <property type="entry name" value="BCTRLSENSOR"/>
</dbReference>
<evidence type="ECO:0000259" key="9">
    <source>
        <dbReference type="PROSITE" id="PS50112"/>
    </source>
</evidence>
<feature type="domain" description="PAS" evidence="9">
    <location>
        <begin position="444"/>
        <end position="518"/>
    </location>
</feature>
<evidence type="ECO:0000256" key="5">
    <source>
        <dbReference type="ARBA" id="ARBA00022777"/>
    </source>
</evidence>
<feature type="coiled-coil region" evidence="6">
    <location>
        <begin position="296"/>
        <end position="323"/>
    </location>
</feature>
<evidence type="ECO:0000259" key="8">
    <source>
        <dbReference type="PROSITE" id="PS50109"/>
    </source>
</evidence>
<sequence>MSLIAIAGLYVWQAPLAVADVHLTEEEQRWLDANRNQLILWFDAYYPPIEFLGENGNFQGLGADIMATMEKRLGISFIKKPAPNWPEQLNALKNGDIHISPVIVSSQERAAYAFFSKPYLSIPLVVITQKSRKKANGLDSFDGKRVAVVKGYVSEKYLRNKFDSRFEIVLVSNIAEGLRNTAFGVVDAFVGNLASAAYYIDKNNLPNLRVAGSIGYEHRLSFAVNKKYPLLFSVMQKALDTVTPEEIQNIRDRWILLENKGILSKREKRFLQFALSVTLFLLFILMLIAWCLKNNLKKKECALQAAESAIKDQEDRLHIAMKATQAAIWDWYPLTGDAVFSDEWFAILGYDPGEIESNFQGWADLTHPNDLPRTTRILNYYRKKGGTGYFEAQFRMRNKKGEWRWILGKGQAVEWDEEGAVTRITGLNVDIHSQKRVEEALKDSEKKFSELFMLSPDSIALFDLKTEQIIEVNESFLKIFGYERRELLGKTDQALLRYVRPDDREILFKRIHKQEKTTNIEIAFYRSDGEVMVQLISGREVMIDGELVLLMIGRDVTELKKVEEMMIHTEKMVSLGGIAAGIAHEINNPLGIILQAAQNLQIRSRPDFPKNQEAAQELGLDMDLMAQYMRLHKMDAFIEDIKRAAVRAADIIKRMLLFSRKSESRKTVCHLPAIVENALSLAKNDFDLKRTYDFKKISVNMYFDTDVPKINCIETEIEQVLLNLFRNAAQAMAEMPVPQPEPRIDIRISKHDNSVCIEIQDNGPGIPDHIKKRVMEPFFTTKGPGIGTGLGLSVSYFIITRGHGGQFTVSSVPGKGTTFTIDLPCK</sequence>
<dbReference type="SMART" id="SM00091">
    <property type="entry name" value="PAS"/>
    <property type="match status" value="2"/>
</dbReference>
<dbReference type="Pfam" id="PF13426">
    <property type="entry name" value="PAS_9"/>
    <property type="match status" value="1"/>
</dbReference>
<dbReference type="InterPro" id="IPR013655">
    <property type="entry name" value="PAS_fold_3"/>
</dbReference>
<dbReference type="Gene3D" id="3.40.190.10">
    <property type="entry name" value="Periplasmic binding protein-like II"/>
    <property type="match status" value="2"/>
</dbReference>
<name>A0A850SZM0_9BACT</name>
<dbReference type="CDD" id="cd00130">
    <property type="entry name" value="PAS"/>
    <property type="match status" value="2"/>
</dbReference>
<dbReference type="InterPro" id="IPR003661">
    <property type="entry name" value="HisK_dim/P_dom"/>
</dbReference>
<organism evidence="11 12">
    <name type="scientific">Desulfobacter latus</name>
    <dbReference type="NCBI Taxonomy" id="2292"/>
    <lineage>
        <taxon>Bacteria</taxon>
        <taxon>Pseudomonadati</taxon>
        <taxon>Thermodesulfobacteriota</taxon>
        <taxon>Desulfobacteria</taxon>
        <taxon>Desulfobacterales</taxon>
        <taxon>Desulfobacteraceae</taxon>
        <taxon>Desulfobacter</taxon>
    </lineage>
</organism>
<evidence type="ECO:0000256" key="3">
    <source>
        <dbReference type="ARBA" id="ARBA00022553"/>
    </source>
</evidence>
<dbReference type="SUPFAM" id="SSF55874">
    <property type="entry name" value="ATPase domain of HSP90 chaperone/DNA topoisomerase II/histidine kinase"/>
    <property type="match status" value="1"/>
</dbReference>
<dbReference type="InterPro" id="IPR036097">
    <property type="entry name" value="HisK_dim/P_sf"/>
</dbReference>
<dbReference type="InterPro" id="IPR052162">
    <property type="entry name" value="Sensor_kinase/Photoreceptor"/>
</dbReference>
<proteinExistence type="predicted"/>
<keyword evidence="6" id="KW-0175">Coiled coil</keyword>
<feature type="domain" description="PAC" evidence="10">
    <location>
        <begin position="390"/>
        <end position="443"/>
    </location>
</feature>
<dbReference type="SMART" id="SM00062">
    <property type="entry name" value="PBPb"/>
    <property type="match status" value="1"/>
</dbReference>
<dbReference type="EMBL" id="JACADJ010000101">
    <property type="protein sequence ID" value="NWH06709.1"/>
    <property type="molecule type" value="Genomic_DNA"/>
</dbReference>
<dbReference type="Pfam" id="PF02518">
    <property type="entry name" value="HATPase_c"/>
    <property type="match status" value="1"/>
</dbReference>
<keyword evidence="7" id="KW-0472">Membrane</keyword>
<dbReference type="RefSeq" id="WP_178368160.1">
    <property type="nucleotide sequence ID" value="NZ_JACADJ010000101.1"/>
</dbReference>
<evidence type="ECO:0000256" key="4">
    <source>
        <dbReference type="ARBA" id="ARBA00022679"/>
    </source>
</evidence>
<dbReference type="PANTHER" id="PTHR43304">
    <property type="entry name" value="PHYTOCHROME-LIKE PROTEIN CPH1"/>
    <property type="match status" value="1"/>
</dbReference>
<dbReference type="AlphaFoldDB" id="A0A850SZM0"/>
<protein>
    <recommendedName>
        <fullName evidence="2">histidine kinase</fullName>
        <ecNumber evidence="2">2.7.13.3</ecNumber>
    </recommendedName>
</protein>
<dbReference type="PANTHER" id="PTHR43304:SF1">
    <property type="entry name" value="PAC DOMAIN-CONTAINING PROTEIN"/>
    <property type="match status" value="1"/>
</dbReference>
<dbReference type="SMART" id="SM00086">
    <property type="entry name" value="PAC"/>
    <property type="match status" value="2"/>
</dbReference>
<comment type="catalytic activity">
    <reaction evidence="1">
        <text>ATP + protein L-histidine = ADP + protein N-phospho-L-histidine.</text>
        <dbReference type="EC" id="2.7.13.3"/>
    </reaction>
</comment>
<evidence type="ECO:0000313" key="11">
    <source>
        <dbReference type="EMBL" id="NWH06709.1"/>
    </source>
</evidence>
<dbReference type="CDD" id="cd01007">
    <property type="entry name" value="PBP2_BvgS_HisK_like"/>
    <property type="match status" value="1"/>
</dbReference>
<evidence type="ECO:0000259" key="10">
    <source>
        <dbReference type="PROSITE" id="PS50113"/>
    </source>
</evidence>
<gene>
    <name evidence="11" type="ORF">HXW94_17280</name>
</gene>